<dbReference type="InterPro" id="IPR003593">
    <property type="entry name" value="AAA+_ATPase"/>
</dbReference>
<dbReference type="PROSITE" id="PS50110">
    <property type="entry name" value="RESPONSE_REGULATORY"/>
    <property type="match status" value="1"/>
</dbReference>
<dbReference type="PROSITE" id="PS00688">
    <property type="entry name" value="SIGMA54_INTERACT_3"/>
    <property type="match status" value="1"/>
</dbReference>
<evidence type="ECO:0000256" key="5">
    <source>
        <dbReference type="ARBA" id="ARBA00023159"/>
    </source>
</evidence>
<accession>A0A2S3UYB2</accession>
<feature type="domain" description="Response regulatory" evidence="9">
    <location>
        <begin position="16"/>
        <end position="130"/>
    </location>
</feature>
<comment type="caution">
    <text evidence="10">The sequence shown here is derived from an EMBL/GenBank/DDBJ whole genome shotgun (WGS) entry which is preliminary data.</text>
</comment>
<dbReference type="PANTHER" id="PTHR32071:SF91">
    <property type="entry name" value="TUNGSTATE-RESPONSIVE TWO COMPONENT SIGMA54-DEPENDENT SIGNAL TRANSDUCTION SYSTEM RESPONSE REGULATOR FIS FAMILY"/>
    <property type="match status" value="1"/>
</dbReference>
<keyword evidence="1" id="KW-0547">Nucleotide-binding</keyword>
<evidence type="ECO:0000256" key="7">
    <source>
        <dbReference type="PROSITE-ProRule" id="PRU00169"/>
    </source>
</evidence>
<dbReference type="Pfam" id="PF02954">
    <property type="entry name" value="HTH_8"/>
    <property type="match status" value="1"/>
</dbReference>
<dbReference type="InterPro" id="IPR027417">
    <property type="entry name" value="P-loop_NTPase"/>
</dbReference>
<dbReference type="Gene3D" id="3.40.50.300">
    <property type="entry name" value="P-loop containing nucleotide triphosphate hydrolases"/>
    <property type="match status" value="1"/>
</dbReference>
<keyword evidence="5" id="KW-0010">Activator</keyword>
<protein>
    <submittedName>
        <fullName evidence="10">DNA-binding NtrC family response regulator</fullName>
    </submittedName>
</protein>
<dbReference type="SMART" id="SM00382">
    <property type="entry name" value="AAA"/>
    <property type="match status" value="1"/>
</dbReference>
<keyword evidence="11" id="KW-1185">Reference proteome</keyword>
<dbReference type="Proteomes" id="UP000236959">
    <property type="component" value="Unassembled WGS sequence"/>
</dbReference>
<dbReference type="GO" id="GO:0000160">
    <property type="term" value="P:phosphorelay signal transduction system"/>
    <property type="evidence" value="ECO:0007669"/>
    <property type="project" value="UniProtKB-KW"/>
</dbReference>
<dbReference type="InterPro" id="IPR002197">
    <property type="entry name" value="HTH_Fis"/>
</dbReference>
<dbReference type="PRINTS" id="PR01590">
    <property type="entry name" value="HTHFIS"/>
</dbReference>
<evidence type="ECO:0000259" key="8">
    <source>
        <dbReference type="PROSITE" id="PS50045"/>
    </source>
</evidence>
<dbReference type="SMART" id="SM00448">
    <property type="entry name" value="REC"/>
    <property type="match status" value="1"/>
</dbReference>
<proteinExistence type="predicted"/>
<sequence length="450" mass="49543">MQAGSSERSNPLASARILVVDDEPGMRHFLVKTLQPICRHVDEAQDARSAEVLLSSYQYDVMILDNIMPGQKGLEWLKDQRENGGFTDTILITAYADLQTAIDAMRAGASDFLIKPFRSNQVLNAIRKCLELSRLKRENSLLRRELDTVTSGNRRRELIGRSSAIAEVRNLLERVAPLTTPVLITGPSGSGKEVAARHIHGHSGRGEAPFVPIQCGAIQADMIQYELFGHGAGAFPGAQSGREGLLTQASGGTVFLDDVSELNASAQTAFLRVLEDGVIRPMGTGRDVQLDLRFVIASTKPLQAEVEAGRFREDLLFRTNVVELEMPPLKDRGTDVLELADLFQAEISVALNLPKVEMSAAARSAMLRYDWPGNIRELHNFIERALIFGRFPLETLGKVALVDEIAPLKDTEKREILLALEALDGNRSEAARRLGLSRKTIDRKCAAWGL</sequence>
<gene>
    <name evidence="10" type="ORF">CLV41_102114</name>
</gene>
<evidence type="ECO:0000256" key="4">
    <source>
        <dbReference type="ARBA" id="ARBA00023015"/>
    </source>
</evidence>
<dbReference type="EMBL" id="PPCN01000002">
    <property type="protein sequence ID" value="POF32711.1"/>
    <property type="molecule type" value="Genomic_DNA"/>
</dbReference>
<dbReference type="InterPro" id="IPR058031">
    <property type="entry name" value="AAA_lid_NorR"/>
</dbReference>
<keyword evidence="2" id="KW-0067">ATP-binding</keyword>
<dbReference type="InterPro" id="IPR002078">
    <property type="entry name" value="Sigma_54_int"/>
</dbReference>
<keyword evidence="4" id="KW-0805">Transcription regulation</keyword>
<dbReference type="PROSITE" id="PS50045">
    <property type="entry name" value="SIGMA54_INTERACT_4"/>
    <property type="match status" value="1"/>
</dbReference>
<evidence type="ECO:0000256" key="1">
    <source>
        <dbReference type="ARBA" id="ARBA00022741"/>
    </source>
</evidence>
<dbReference type="Gene3D" id="1.10.8.60">
    <property type="match status" value="1"/>
</dbReference>
<keyword evidence="6" id="KW-0804">Transcription</keyword>
<feature type="domain" description="Sigma-54 factor interaction" evidence="8">
    <location>
        <begin position="158"/>
        <end position="387"/>
    </location>
</feature>
<keyword evidence="7" id="KW-0597">Phosphoprotein</keyword>
<dbReference type="SUPFAM" id="SSF46689">
    <property type="entry name" value="Homeodomain-like"/>
    <property type="match status" value="1"/>
</dbReference>
<dbReference type="Pfam" id="PF25601">
    <property type="entry name" value="AAA_lid_14"/>
    <property type="match status" value="1"/>
</dbReference>
<dbReference type="AlphaFoldDB" id="A0A2S3UYB2"/>
<evidence type="ECO:0000313" key="10">
    <source>
        <dbReference type="EMBL" id="POF32711.1"/>
    </source>
</evidence>
<name>A0A2S3UYB2_9HYPH</name>
<dbReference type="Pfam" id="PF00072">
    <property type="entry name" value="Response_reg"/>
    <property type="match status" value="1"/>
</dbReference>
<dbReference type="GO" id="GO:0006355">
    <property type="term" value="P:regulation of DNA-templated transcription"/>
    <property type="evidence" value="ECO:0007669"/>
    <property type="project" value="InterPro"/>
</dbReference>
<evidence type="ECO:0000256" key="2">
    <source>
        <dbReference type="ARBA" id="ARBA00022840"/>
    </source>
</evidence>
<dbReference type="CDD" id="cd00156">
    <property type="entry name" value="REC"/>
    <property type="match status" value="1"/>
</dbReference>
<dbReference type="Gene3D" id="3.40.50.2300">
    <property type="match status" value="1"/>
</dbReference>
<evidence type="ECO:0000313" key="11">
    <source>
        <dbReference type="Proteomes" id="UP000236959"/>
    </source>
</evidence>
<dbReference type="Gene3D" id="1.10.10.60">
    <property type="entry name" value="Homeodomain-like"/>
    <property type="match status" value="1"/>
</dbReference>
<evidence type="ECO:0000259" key="9">
    <source>
        <dbReference type="PROSITE" id="PS50110"/>
    </source>
</evidence>
<dbReference type="OrthoDB" id="9802388at2"/>
<reference evidence="10 11" key="1">
    <citation type="submission" date="2018-01" db="EMBL/GenBank/DDBJ databases">
        <title>Genomic Encyclopedia of Archaeal and Bacterial Type Strains, Phase II (KMG-II): from individual species to whole genera.</title>
        <authorList>
            <person name="Goeker M."/>
        </authorList>
    </citation>
    <scope>NUCLEOTIDE SEQUENCE [LARGE SCALE GENOMIC DNA]</scope>
    <source>
        <strain evidence="10 11">DSM 17023</strain>
    </source>
</reference>
<keyword evidence="3" id="KW-0902">Two-component regulatory system</keyword>
<evidence type="ECO:0000256" key="3">
    <source>
        <dbReference type="ARBA" id="ARBA00023012"/>
    </source>
</evidence>
<dbReference type="FunFam" id="3.40.50.300:FF:000006">
    <property type="entry name" value="DNA-binding transcriptional regulator NtrC"/>
    <property type="match status" value="1"/>
</dbReference>
<dbReference type="InterPro" id="IPR011006">
    <property type="entry name" value="CheY-like_superfamily"/>
</dbReference>
<dbReference type="GO" id="GO:0005524">
    <property type="term" value="F:ATP binding"/>
    <property type="evidence" value="ECO:0007669"/>
    <property type="project" value="UniProtKB-KW"/>
</dbReference>
<dbReference type="SUPFAM" id="SSF52540">
    <property type="entry name" value="P-loop containing nucleoside triphosphate hydrolases"/>
    <property type="match status" value="1"/>
</dbReference>
<dbReference type="CDD" id="cd00009">
    <property type="entry name" value="AAA"/>
    <property type="match status" value="1"/>
</dbReference>
<evidence type="ECO:0000256" key="6">
    <source>
        <dbReference type="ARBA" id="ARBA00023163"/>
    </source>
</evidence>
<keyword evidence="10" id="KW-0238">DNA-binding</keyword>
<dbReference type="InterPro" id="IPR001789">
    <property type="entry name" value="Sig_transdc_resp-reg_receiver"/>
</dbReference>
<dbReference type="PANTHER" id="PTHR32071">
    <property type="entry name" value="TRANSCRIPTIONAL REGULATORY PROTEIN"/>
    <property type="match status" value="1"/>
</dbReference>
<dbReference type="GO" id="GO:0043565">
    <property type="term" value="F:sequence-specific DNA binding"/>
    <property type="evidence" value="ECO:0007669"/>
    <property type="project" value="InterPro"/>
</dbReference>
<feature type="modified residue" description="4-aspartylphosphate" evidence="7">
    <location>
        <position position="65"/>
    </location>
</feature>
<dbReference type="Pfam" id="PF00158">
    <property type="entry name" value="Sigma54_activat"/>
    <property type="match status" value="1"/>
</dbReference>
<organism evidence="10 11">
    <name type="scientific">Roseibium marinum</name>
    <dbReference type="NCBI Taxonomy" id="281252"/>
    <lineage>
        <taxon>Bacteria</taxon>
        <taxon>Pseudomonadati</taxon>
        <taxon>Pseudomonadota</taxon>
        <taxon>Alphaproteobacteria</taxon>
        <taxon>Hyphomicrobiales</taxon>
        <taxon>Stappiaceae</taxon>
        <taxon>Roseibium</taxon>
    </lineage>
</organism>
<dbReference type="RefSeq" id="WP_103221709.1">
    <property type="nucleotide sequence ID" value="NZ_PPCN01000002.1"/>
</dbReference>
<dbReference type="SUPFAM" id="SSF52172">
    <property type="entry name" value="CheY-like"/>
    <property type="match status" value="1"/>
</dbReference>
<dbReference type="InterPro" id="IPR009057">
    <property type="entry name" value="Homeodomain-like_sf"/>
</dbReference>
<dbReference type="InterPro" id="IPR025944">
    <property type="entry name" value="Sigma_54_int_dom_CS"/>
</dbReference>